<accession>A0A7G9YRA8</accession>
<evidence type="ECO:0008006" key="2">
    <source>
        <dbReference type="Google" id="ProtNLM"/>
    </source>
</evidence>
<sequence length="49" mass="5733">MGKRQICIQLDEEDAKKMEEIRTKTGIPLSKQIELKLKGYKIIRDENTV</sequence>
<name>A0A7G9YRA8_9EURY</name>
<evidence type="ECO:0000313" key="1">
    <source>
        <dbReference type="EMBL" id="QNO50542.1"/>
    </source>
</evidence>
<dbReference type="EMBL" id="MT631439">
    <property type="protein sequence ID" value="QNO50542.1"/>
    <property type="molecule type" value="Genomic_DNA"/>
</dbReference>
<proteinExistence type="predicted"/>
<reference evidence="1" key="1">
    <citation type="submission" date="2020-06" db="EMBL/GenBank/DDBJ databases">
        <title>Unique genomic features of the anaerobic methanotrophic archaea.</title>
        <authorList>
            <person name="Chadwick G.L."/>
            <person name="Skennerton C.T."/>
            <person name="Laso-Perez R."/>
            <person name="Leu A.O."/>
            <person name="Speth D.R."/>
            <person name="Yu H."/>
            <person name="Morgan-Lang C."/>
            <person name="Hatzenpichler R."/>
            <person name="Goudeau D."/>
            <person name="Malmstrom R."/>
            <person name="Brazelton W.J."/>
            <person name="Woyke T."/>
            <person name="Hallam S.J."/>
            <person name="Tyson G.W."/>
            <person name="Wegener G."/>
            <person name="Boetius A."/>
            <person name="Orphan V."/>
        </authorList>
    </citation>
    <scope>NUCLEOTIDE SEQUENCE</scope>
</reference>
<gene>
    <name evidence="1" type="ORF">HGEBJNHG_00015</name>
</gene>
<protein>
    <recommendedName>
        <fullName evidence="2">Ribbon-helix-helix protein CopG domain-containing protein</fullName>
    </recommendedName>
</protein>
<organism evidence="1">
    <name type="scientific">Candidatus Methanogaster sp. ANME-2c ERB4</name>
    <dbReference type="NCBI Taxonomy" id="2759911"/>
    <lineage>
        <taxon>Archaea</taxon>
        <taxon>Methanobacteriati</taxon>
        <taxon>Methanobacteriota</taxon>
        <taxon>Stenosarchaea group</taxon>
        <taxon>Methanomicrobia</taxon>
        <taxon>Methanosarcinales</taxon>
        <taxon>ANME-2 cluster</taxon>
        <taxon>Candidatus Methanogasteraceae</taxon>
        <taxon>Candidatus Methanogaster</taxon>
    </lineage>
</organism>
<dbReference type="AlphaFoldDB" id="A0A7G9YRA8"/>